<comment type="similarity">
    <text evidence="1">Belongs to the RAD52 family.</text>
</comment>
<dbReference type="Proteomes" id="UP000077051">
    <property type="component" value="Unassembled WGS sequence"/>
</dbReference>
<dbReference type="EMBL" id="AMYB01000007">
    <property type="protein sequence ID" value="OAD00084.1"/>
    <property type="molecule type" value="Genomic_DNA"/>
</dbReference>
<keyword evidence="6" id="KW-1185">Reference proteome</keyword>
<name>A0A168ILH4_MUCCL</name>
<organism evidence="5 6">
    <name type="scientific">Mucor lusitanicus CBS 277.49</name>
    <dbReference type="NCBI Taxonomy" id="747725"/>
    <lineage>
        <taxon>Eukaryota</taxon>
        <taxon>Fungi</taxon>
        <taxon>Fungi incertae sedis</taxon>
        <taxon>Mucoromycota</taxon>
        <taxon>Mucoromycotina</taxon>
        <taxon>Mucoromycetes</taxon>
        <taxon>Mucorales</taxon>
        <taxon>Mucorineae</taxon>
        <taxon>Mucoraceae</taxon>
        <taxon>Mucor</taxon>
    </lineage>
</organism>
<dbReference type="PANTHER" id="PTHR12132:SF1">
    <property type="entry name" value="DNA REPAIR PROTEIN RAD52 HOMOLOG"/>
    <property type="match status" value="1"/>
</dbReference>
<dbReference type="InterPro" id="IPR041247">
    <property type="entry name" value="Rad52_fam"/>
</dbReference>
<accession>A0A168ILH4</accession>
<evidence type="ECO:0000256" key="2">
    <source>
        <dbReference type="ARBA" id="ARBA00022763"/>
    </source>
</evidence>
<dbReference type="Pfam" id="PF04098">
    <property type="entry name" value="Rad52_Rad22"/>
    <property type="match status" value="1"/>
</dbReference>
<dbReference type="OrthoDB" id="206565at2759"/>
<keyword evidence="3" id="KW-0233">DNA recombination</keyword>
<comment type="caution">
    <text evidence="5">The sequence shown here is derived from an EMBL/GenBank/DDBJ whole genome shotgun (WGS) entry which is preliminary data.</text>
</comment>
<proteinExistence type="inferred from homology"/>
<dbReference type="InterPro" id="IPR042525">
    <property type="entry name" value="Rad52_Rad59_Rad22_sf"/>
</dbReference>
<dbReference type="SUPFAM" id="SSF54768">
    <property type="entry name" value="dsRNA-binding domain-like"/>
    <property type="match status" value="1"/>
</dbReference>
<evidence type="ECO:0000313" key="6">
    <source>
        <dbReference type="Proteomes" id="UP000077051"/>
    </source>
</evidence>
<dbReference type="FunFam" id="3.30.390.80:FF:000001">
    <property type="entry name" value="DNA repair protein RAD52 homolog"/>
    <property type="match status" value="1"/>
</dbReference>
<dbReference type="GO" id="GO:0003697">
    <property type="term" value="F:single-stranded DNA binding"/>
    <property type="evidence" value="ECO:0007669"/>
    <property type="project" value="UniProtKB-ARBA"/>
</dbReference>
<dbReference type="GO" id="GO:0005634">
    <property type="term" value="C:nucleus"/>
    <property type="evidence" value="ECO:0007669"/>
    <property type="project" value="TreeGrafter"/>
</dbReference>
<dbReference type="STRING" id="747725.A0A168ILH4"/>
<evidence type="ECO:0000256" key="4">
    <source>
        <dbReference type="ARBA" id="ARBA00023204"/>
    </source>
</evidence>
<gene>
    <name evidence="5" type="ORF">MUCCIDRAFT_147148</name>
</gene>
<sequence length="198" mass="21673">MKPFTAEERERLSETLRKPLGPEYISYRAGPAGKQSYLNGGLAIQLANDIFGFDGWSSEIKNTTVDYVDVDENRRANVGVSVTMRITLKDGTYREDIGYASSQNAPNKGIAIDKARKAATTDAMKRTLKNFGNALGNCLYDKSYLQGVAQMANPQVSSVHLSKACPSAALTRLRTRSNSRLSTCTDMSSLSPKTLHLN</sequence>
<dbReference type="InterPro" id="IPR007232">
    <property type="entry name" value="Rad52_Rad59_Rad22"/>
</dbReference>
<dbReference type="AlphaFoldDB" id="A0A168ILH4"/>
<keyword evidence="4" id="KW-0234">DNA repair</keyword>
<dbReference type="VEuPathDB" id="FungiDB:MUCCIDRAFT_147148"/>
<keyword evidence="2" id="KW-0227">DNA damage</keyword>
<dbReference type="GO" id="GO:0045002">
    <property type="term" value="P:double-strand break repair via single-strand annealing"/>
    <property type="evidence" value="ECO:0007669"/>
    <property type="project" value="TreeGrafter"/>
</dbReference>
<protein>
    <submittedName>
        <fullName evidence="5">Uncharacterized protein</fullName>
    </submittedName>
</protein>
<evidence type="ECO:0000313" key="5">
    <source>
        <dbReference type="EMBL" id="OAD00084.1"/>
    </source>
</evidence>
<dbReference type="GO" id="GO:0000724">
    <property type="term" value="P:double-strand break repair via homologous recombination"/>
    <property type="evidence" value="ECO:0007669"/>
    <property type="project" value="TreeGrafter"/>
</dbReference>
<evidence type="ECO:0000256" key="3">
    <source>
        <dbReference type="ARBA" id="ARBA00023172"/>
    </source>
</evidence>
<dbReference type="Gene3D" id="3.30.390.80">
    <property type="entry name" value="DNA repair protein Rad52/59/22"/>
    <property type="match status" value="1"/>
</dbReference>
<dbReference type="GO" id="GO:0006312">
    <property type="term" value="P:mitotic recombination"/>
    <property type="evidence" value="ECO:0007669"/>
    <property type="project" value="TreeGrafter"/>
</dbReference>
<evidence type="ECO:0000256" key="1">
    <source>
        <dbReference type="ARBA" id="ARBA00006638"/>
    </source>
</evidence>
<reference evidence="5 6" key="1">
    <citation type="submission" date="2015-06" db="EMBL/GenBank/DDBJ databases">
        <title>Expansion of signal transduction pathways in fungi by whole-genome duplication.</title>
        <authorList>
            <consortium name="DOE Joint Genome Institute"/>
            <person name="Corrochano L.M."/>
            <person name="Kuo A."/>
            <person name="Marcet-Houben M."/>
            <person name="Polaino S."/>
            <person name="Salamov A."/>
            <person name="Villalobos J.M."/>
            <person name="Alvarez M.I."/>
            <person name="Avalos J."/>
            <person name="Benito E.P."/>
            <person name="Benoit I."/>
            <person name="Burger G."/>
            <person name="Camino L.P."/>
            <person name="Canovas D."/>
            <person name="Cerda-Olmedo E."/>
            <person name="Cheng J.-F."/>
            <person name="Dominguez A."/>
            <person name="Elias M."/>
            <person name="Eslava A.P."/>
            <person name="Glaser F."/>
            <person name="Grimwood J."/>
            <person name="Gutierrez G."/>
            <person name="Heitman J."/>
            <person name="Henrissat B."/>
            <person name="Iturriaga E.A."/>
            <person name="Lang B.F."/>
            <person name="Lavin J.L."/>
            <person name="Lee S."/>
            <person name="Li W."/>
            <person name="Lindquist E."/>
            <person name="Lopez-Garcia S."/>
            <person name="Luque E.M."/>
            <person name="Marcos A.T."/>
            <person name="Martin J."/>
            <person name="Mccluskey K."/>
            <person name="Medina H.R."/>
            <person name="Miralles-Duran A."/>
            <person name="Miyazaki A."/>
            <person name="Munoz-Torres E."/>
            <person name="Oguiza J.A."/>
            <person name="Ohm R."/>
            <person name="Olmedo M."/>
            <person name="Orejas M."/>
            <person name="Ortiz-Castellanos L."/>
            <person name="Pisabarro A.G."/>
            <person name="Rodriguez-Romero J."/>
            <person name="Ruiz-Herrera J."/>
            <person name="Ruiz-Vazquez R."/>
            <person name="Sanz C."/>
            <person name="Schackwitz W."/>
            <person name="Schmutz J."/>
            <person name="Shahriari M."/>
            <person name="Shelest E."/>
            <person name="Silva-Franco F."/>
            <person name="Soanes D."/>
            <person name="Syed K."/>
            <person name="Tagua V.G."/>
            <person name="Talbot N.J."/>
            <person name="Thon M."/>
            <person name="De Vries R.P."/>
            <person name="Wiebenga A."/>
            <person name="Yadav J.S."/>
            <person name="Braun E.L."/>
            <person name="Baker S."/>
            <person name="Garre V."/>
            <person name="Horwitz B."/>
            <person name="Torres-Martinez S."/>
            <person name="Idnurm A."/>
            <person name="Herrera-Estrella A."/>
            <person name="Gabaldon T."/>
            <person name="Grigoriev I.V."/>
        </authorList>
    </citation>
    <scope>NUCLEOTIDE SEQUENCE [LARGE SCALE GENOMIC DNA]</scope>
    <source>
        <strain evidence="5 6">CBS 277.49</strain>
    </source>
</reference>
<dbReference type="PANTHER" id="PTHR12132">
    <property type="entry name" value="DNA REPAIR AND RECOMBINATION PROTEIN RAD52, RAD59"/>
    <property type="match status" value="1"/>
</dbReference>